<dbReference type="Proteomes" id="UP000005707">
    <property type="component" value="Unassembled WGS sequence"/>
</dbReference>
<dbReference type="STRING" id="1033810.HLPCO_001927"/>
<dbReference type="EMBL" id="AFNU02000006">
    <property type="protein sequence ID" value="ERJ12013.1"/>
    <property type="molecule type" value="Genomic_DNA"/>
</dbReference>
<dbReference type="SUPFAM" id="SSF48403">
    <property type="entry name" value="Ankyrin repeat"/>
    <property type="match status" value="1"/>
</dbReference>
<dbReference type="RefSeq" id="WP_008827380.1">
    <property type="nucleotide sequence ID" value="NZ_AFNU02000006.1"/>
</dbReference>
<dbReference type="Gene3D" id="1.25.40.20">
    <property type="entry name" value="Ankyrin repeat-containing domain"/>
    <property type="match status" value="1"/>
</dbReference>
<name>U2EA94_9MOLU</name>
<dbReference type="InterPro" id="IPR036770">
    <property type="entry name" value="Ankyrin_rpt-contain_sf"/>
</dbReference>
<evidence type="ECO:0000313" key="1">
    <source>
        <dbReference type="EMBL" id="ERJ12013.1"/>
    </source>
</evidence>
<comment type="caution">
    <text evidence="1">The sequence shown here is derived from an EMBL/GenBank/DDBJ whole genome shotgun (WGS) entry which is preliminary data.</text>
</comment>
<dbReference type="InterPro" id="IPR002110">
    <property type="entry name" value="Ankyrin_rpt"/>
</dbReference>
<reference evidence="1 2" key="1">
    <citation type="journal article" date="2011" name="J. Bacteriol.">
        <title>Genome sequence of Haloplasma contractile, an unusual contractile bacterium from a deep-sea anoxic brine lake.</title>
        <authorList>
            <person name="Antunes A."/>
            <person name="Alam I."/>
            <person name="El Dorry H."/>
            <person name="Siam R."/>
            <person name="Robertson A."/>
            <person name="Bajic V.B."/>
            <person name="Stingl U."/>
        </authorList>
    </citation>
    <scope>NUCLEOTIDE SEQUENCE [LARGE SCALE GENOMIC DNA]</scope>
    <source>
        <strain evidence="1 2">SSD-17B</strain>
    </source>
</reference>
<gene>
    <name evidence="1" type="ORF">HLPCO_001927</name>
</gene>
<dbReference type="InParanoid" id="U2EA94"/>
<dbReference type="AlphaFoldDB" id="U2EA94"/>
<organism evidence="1 2">
    <name type="scientific">Haloplasma contractile SSD-17B</name>
    <dbReference type="NCBI Taxonomy" id="1033810"/>
    <lineage>
        <taxon>Bacteria</taxon>
        <taxon>Bacillati</taxon>
        <taxon>Mycoplasmatota</taxon>
        <taxon>Mollicutes</taxon>
        <taxon>Haloplasmatales</taxon>
        <taxon>Haloplasmataceae</taxon>
        <taxon>Haloplasma</taxon>
    </lineage>
</organism>
<dbReference type="Pfam" id="PF12796">
    <property type="entry name" value="Ank_2"/>
    <property type="match status" value="1"/>
</dbReference>
<reference evidence="1 2" key="2">
    <citation type="journal article" date="2013" name="PLoS ONE">
        <title>INDIGO - INtegrated Data Warehouse of MIcrobial GenOmes with Examples from the Red Sea Extremophiles.</title>
        <authorList>
            <person name="Alam I."/>
            <person name="Antunes A."/>
            <person name="Kamau A.A."/>
            <person name="Ba Alawi W."/>
            <person name="Kalkatawi M."/>
            <person name="Stingl U."/>
            <person name="Bajic V.B."/>
        </authorList>
    </citation>
    <scope>NUCLEOTIDE SEQUENCE [LARGE SCALE GENOMIC DNA]</scope>
    <source>
        <strain evidence="1 2">SSD-17B</strain>
    </source>
</reference>
<dbReference type="SMART" id="SM00248">
    <property type="entry name" value="ANK"/>
    <property type="match status" value="2"/>
</dbReference>
<sequence>MESQTLIHKNIANKLMSNDLKINKHELSQLLERISHTDEIIKLFTFLIDNDYLTLLDYLLTYTNIALLKRLDVFSDQIILRLKIADKTGIYEIHTEPKKRTIQSSLYTRSEQLSISRQTVINYIKSLNVELYTEFLHTFGKDYHIQLEIISQIMNDDTSLEYKNLLLNNSLINNWHINLILKNISVIPKINDTTLEYLINYIKEAHNPYPERLGVYLYDIDHLVANILGKSTRNCSLIRKLKQQVIKTKRIAIDEKIRNEQKLFYDEAKSKAFLDTVKLGSLQEIKDRISDEQVDVNIQDEEGKTVLMHAIELRDESIVMFLLDYVDVNICDYNLNTPLHILYKYKAFYKNHVFDTIIRKGASIYAFNLDYEVVAVQVAKEVYGNLELMSNEKHSNLHPVLKNHRSTGINLNNLTRCI</sequence>
<keyword evidence="2" id="KW-1185">Reference proteome</keyword>
<proteinExistence type="predicted"/>
<evidence type="ECO:0000313" key="2">
    <source>
        <dbReference type="Proteomes" id="UP000005707"/>
    </source>
</evidence>
<protein>
    <submittedName>
        <fullName evidence="1">Ankyrin repeat domain containing protein</fullName>
    </submittedName>
</protein>
<accession>U2EA94</accession>